<feature type="transmembrane region" description="Helical" evidence="1">
    <location>
        <begin position="61"/>
        <end position="89"/>
    </location>
</feature>
<gene>
    <name evidence="3" type="ORF">EV192_105531</name>
</gene>
<evidence type="ECO:0000313" key="3">
    <source>
        <dbReference type="EMBL" id="TCO58462.1"/>
    </source>
</evidence>
<dbReference type="Pfam" id="PF13559">
    <property type="entry name" value="DUF4129"/>
    <property type="match status" value="1"/>
</dbReference>
<organism evidence="3 4">
    <name type="scientific">Actinocrispum wychmicini</name>
    <dbReference type="NCBI Taxonomy" id="1213861"/>
    <lineage>
        <taxon>Bacteria</taxon>
        <taxon>Bacillati</taxon>
        <taxon>Actinomycetota</taxon>
        <taxon>Actinomycetes</taxon>
        <taxon>Pseudonocardiales</taxon>
        <taxon>Pseudonocardiaceae</taxon>
        <taxon>Actinocrispum</taxon>
    </lineage>
</organism>
<evidence type="ECO:0000256" key="1">
    <source>
        <dbReference type="SAM" id="Phobius"/>
    </source>
</evidence>
<dbReference type="Proteomes" id="UP000295680">
    <property type="component" value="Unassembled WGS sequence"/>
</dbReference>
<dbReference type="EMBL" id="SLWS01000005">
    <property type="protein sequence ID" value="TCO58462.1"/>
    <property type="molecule type" value="Genomic_DNA"/>
</dbReference>
<keyword evidence="4" id="KW-1185">Reference proteome</keyword>
<feature type="domain" description="Protein-glutamine gamma-glutamyltransferase-like C-terminal" evidence="2">
    <location>
        <begin position="141"/>
        <end position="210"/>
    </location>
</feature>
<keyword evidence="1" id="KW-0472">Membrane</keyword>
<dbReference type="AlphaFoldDB" id="A0A4R2JJ20"/>
<reference evidence="3 4" key="1">
    <citation type="submission" date="2019-03" db="EMBL/GenBank/DDBJ databases">
        <title>Genomic Encyclopedia of Type Strains, Phase IV (KMG-IV): sequencing the most valuable type-strain genomes for metagenomic binning, comparative biology and taxonomic classification.</title>
        <authorList>
            <person name="Goeker M."/>
        </authorList>
    </citation>
    <scope>NUCLEOTIDE SEQUENCE [LARGE SCALE GENOMIC DNA]</scope>
    <source>
        <strain evidence="3 4">DSM 45934</strain>
    </source>
</reference>
<keyword evidence="1" id="KW-1133">Transmembrane helix</keyword>
<sequence>MKVRVPVLLAVGALVLLAVVAARGTSGIPTGQRVFGPASSGQVGGTTGTGTTSLEPVAYGAALLIVLIAVMSMVGLSVFLVSLTAIRFWRRRGRRVRQPALLDDESTSGDAQEWVARAAGRALSEMDRREGGPPSDAVIAAWVQLERDAAASGTERKPHQTPTEFTAEVLATMPTDPVALERLRTLYQRARFGPADSVTEADVAAAKQALLALGREKVKL</sequence>
<protein>
    <submittedName>
        <fullName evidence="3">Uncharacterized protein DUF4129</fullName>
    </submittedName>
</protein>
<evidence type="ECO:0000313" key="4">
    <source>
        <dbReference type="Proteomes" id="UP000295680"/>
    </source>
</evidence>
<dbReference type="OrthoDB" id="5198230at2"/>
<keyword evidence="1" id="KW-0812">Transmembrane</keyword>
<proteinExistence type="predicted"/>
<dbReference type="RefSeq" id="WP_132119221.1">
    <property type="nucleotide sequence ID" value="NZ_SLWS01000005.1"/>
</dbReference>
<comment type="caution">
    <text evidence="3">The sequence shown here is derived from an EMBL/GenBank/DDBJ whole genome shotgun (WGS) entry which is preliminary data.</text>
</comment>
<accession>A0A4R2JJ20</accession>
<name>A0A4R2JJ20_9PSEU</name>
<dbReference type="InterPro" id="IPR025403">
    <property type="entry name" value="TgpA-like_C"/>
</dbReference>
<evidence type="ECO:0000259" key="2">
    <source>
        <dbReference type="Pfam" id="PF13559"/>
    </source>
</evidence>